<proteinExistence type="predicted"/>
<dbReference type="RefSeq" id="WP_053417036.1">
    <property type="nucleotide sequence ID" value="NZ_JBCMNK010000006.1"/>
</dbReference>
<evidence type="ECO:0000313" key="1">
    <source>
        <dbReference type="EMBL" id="KOO48848.1"/>
    </source>
</evidence>
<reference evidence="2" key="1">
    <citation type="submission" date="2015-08" db="EMBL/GenBank/DDBJ databases">
        <title>Fjat-10028 dsm 16317.</title>
        <authorList>
            <person name="Liu B."/>
            <person name="Wang J."/>
            <person name="Zhu Y."/>
            <person name="Liu G."/>
            <person name="Chen Q."/>
            <person name="Chen Z."/>
            <person name="Lan J."/>
            <person name="Che J."/>
            <person name="Ge C."/>
            <person name="Shi H."/>
            <person name="Pan Z."/>
            <person name="Liu X."/>
        </authorList>
    </citation>
    <scope>NUCLEOTIDE SEQUENCE [LARGE SCALE GENOMIC DNA]</scope>
    <source>
        <strain evidence="2">DSM 16317</strain>
    </source>
</reference>
<dbReference type="OrthoDB" id="2738371at2"/>
<dbReference type="AlphaFoldDB" id="A0A0M0LDQ0"/>
<name>A0A0M0LDQ0_9BACL</name>
<dbReference type="Proteomes" id="UP000036867">
    <property type="component" value="Unassembled WGS sequence"/>
</dbReference>
<accession>A0A0M0LDQ0</accession>
<organism evidence="1 2">
    <name type="scientific">Viridibacillus arvi</name>
    <dbReference type="NCBI Taxonomy" id="263475"/>
    <lineage>
        <taxon>Bacteria</taxon>
        <taxon>Bacillati</taxon>
        <taxon>Bacillota</taxon>
        <taxon>Bacilli</taxon>
        <taxon>Bacillales</taxon>
        <taxon>Caryophanaceae</taxon>
        <taxon>Viridibacillus</taxon>
    </lineage>
</organism>
<gene>
    <name evidence="1" type="ORF">AMD00_10530</name>
</gene>
<evidence type="ECO:0000313" key="2">
    <source>
        <dbReference type="Proteomes" id="UP000036867"/>
    </source>
</evidence>
<protein>
    <submittedName>
        <fullName evidence="1">Uncharacterized protein</fullName>
    </submittedName>
</protein>
<dbReference type="GeneID" id="301136532"/>
<dbReference type="EMBL" id="LILB01000005">
    <property type="protein sequence ID" value="KOO48848.1"/>
    <property type="molecule type" value="Genomic_DNA"/>
</dbReference>
<comment type="caution">
    <text evidence="1">The sequence shown here is derived from an EMBL/GenBank/DDBJ whole genome shotgun (WGS) entry which is preliminary data.</text>
</comment>
<keyword evidence="2" id="KW-1185">Reference proteome</keyword>
<sequence length="67" mass="7737">MKKLSIIYVEANGECLVMEKIKDAVPVVPNVGERVGLGSAFYEVDRRDFVYIEESNDLEVYIYLNEY</sequence>